<keyword evidence="1" id="KW-0067">ATP-binding</keyword>
<dbReference type="OrthoDB" id="2751906at2759"/>
<dbReference type="EMBL" id="KL198048">
    <property type="protein sequence ID" value="KDQ12718.1"/>
    <property type="molecule type" value="Genomic_DNA"/>
</dbReference>
<evidence type="ECO:0000313" key="5">
    <source>
        <dbReference type="Proteomes" id="UP000027195"/>
    </source>
</evidence>
<protein>
    <recommendedName>
        <fullName evidence="3">Protein kinase domain-containing protein</fullName>
    </recommendedName>
</protein>
<dbReference type="AlphaFoldDB" id="A0A067MAD3"/>
<dbReference type="InterPro" id="IPR000719">
    <property type="entry name" value="Prot_kinase_dom"/>
</dbReference>
<evidence type="ECO:0000313" key="4">
    <source>
        <dbReference type="EMBL" id="KDQ12718.1"/>
    </source>
</evidence>
<dbReference type="HOGENOM" id="CLU_1019377_0_0_1"/>
<dbReference type="PROSITE" id="PS50011">
    <property type="entry name" value="PROTEIN_KINASE_DOM"/>
    <property type="match status" value="1"/>
</dbReference>
<keyword evidence="5" id="KW-1185">Reference proteome</keyword>
<feature type="domain" description="Protein kinase" evidence="3">
    <location>
        <begin position="160"/>
        <end position="334"/>
    </location>
</feature>
<dbReference type="GO" id="GO:0005524">
    <property type="term" value="F:ATP binding"/>
    <property type="evidence" value="ECO:0007669"/>
    <property type="project" value="UniProtKB-UniRule"/>
</dbReference>
<sequence>MFSDCRVRFGVLFSGKQMQIFHVRQQETLPRPYLVVSDPMSVTAVNPSPVQLIFYMLLAAHNGAPPLPSYHMETMITLPPHTSSSSISIALLTRGTQAQCPEITICFDIAGVPDPPVYNLSRAEPTKPRRAPDPTPPPQASASLQSDNASTATLASAKIITLTQRLGSGASGTAYAGTDRGGTRVVAKFARRDTTEDVLRESWFYQYKLAPLHGLVVPMYYGVFCGDRRAVLLTAYAGKSLASFDGLDDKARQTILDHVIALHHHGVYHNDVRPENITIDLGGRLRVIDLSHATIHTCPGVDNCSEIIKVARVLGLSNILGSYLNINEALAEVQ</sequence>
<evidence type="ECO:0000256" key="2">
    <source>
        <dbReference type="SAM" id="MobiDB-lite"/>
    </source>
</evidence>
<dbReference type="InterPro" id="IPR017441">
    <property type="entry name" value="Protein_kinase_ATP_BS"/>
</dbReference>
<evidence type="ECO:0000256" key="1">
    <source>
        <dbReference type="PROSITE-ProRule" id="PRU10141"/>
    </source>
</evidence>
<dbReference type="PROSITE" id="PS00107">
    <property type="entry name" value="PROTEIN_KINASE_ATP"/>
    <property type="match status" value="1"/>
</dbReference>
<dbReference type="InParanoid" id="A0A067MAD3"/>
<name>A0A067MAD3_BOTB1</name>
<dbReference type="Pfam" id="PF00069">
    <property type="entry name" value="Pkinase"/>
    <property type="match status" value="1"/>
</dbReference>
<dbReference type="InterPro" id="IPR011009">
    <property type="entry name" value="Kinase-like_dom_sf"/>
</dbReference>
<feature type="region of interest" description="Disordered" evidence="2">
    <location>
        <begin position="118"/>
        <end position="147"/>
    </location>
</feature>
<dbReference type="GO" id="GO:0004672">
    <property type="term" value="F:protein kinase activity"/>
    <property type="evidence" value="ECO:0007669"/>
    <property type="project" value="InterPro"/>
</dbReference>
<keyword evidence="1" id="KW-0547">Nucleotide-binding</keyword>
<dbReference type="InterPro" id="IPR052396">
    <property type="entry name" value="Meiotic_Drive_Suppr_Kinase"/>
</dbReference>
<dbReference type="Proteomes" id="UP000027195">
    <property type="component" value="Unassembled WGS sequence"/>
</dbReference>
<dbReference type="Gene3D" id="1.10.510.10">
    <property type="entry name" value="Transferase(Phosphotransferase) domain 1"/>
    <property type="match status" value="1"/>
</dbReference>
<feature type="binding site" evidence="1">
    <location>
        <position position="188"/>
    </location>
    <ligand>
        <name>ATP</name>
        <dbReference type="ChEBI" id="CHEBI:30616"/>
    </ligand>
</feature>
<dbReference type="PANTHER" id="PTHR37171">
    <property type="entry name" value="SERINE/THREONINE-PROTEIN KINASE YRZF-RELATED"/>
    <property type="match status" value="1"/>
</dbReference>
<dbReference type="PANTHER" id="PTHR37171:SF1">
    <property type="entry name" value="SERINE_THREONINE-PROTEIN KINASE YRZF-RELATED"/>
    <property type="match status" value="1"/>
</dbReference>
<gene>
    <name evidence="4" type="ORF">BOTBODRAFT_408983</name>
</gene>
<proteinExistence type="predicted"/>
<accession>A0A067MAD3</accession>
<reference evidence="5" key="1">
    <citation type="journal article" date="2014" name="Proc. Natl. Acad. Sci. U.S.A.">
        <title>Extensive sampling of basidiomycete genomes demonstrates inadequacy of the white-rot/brown-rot paradigm for wood decay fungi.</title>
        <authorList>
            <person name="Riley R."/>
            <person name="Salamov A.A."/>
            <person name="Brown D.W."/>
            <person name="Nagy L.G."/>
            <person name="Floudas D."/>
            <person name="Held B.W."/>
            <person name="Levasseur A."/>
            <person name="Lombard V."/>
            <person name="Morin E."/>
            <person name="Otillar R."/>
            <person name="Lindquist E.A."/>
            <person name="Sun H."/>
            <person name="LaButti K.M."/>
            <person name="Schmutz J."/>
            <person name="Jabbour D."/>
            <person name="Luo H."/>
            <person name="Baker S.E."/>
            <person name="Pisabarro A.G."/>
            <person name="Walton J.D."/>
            <person name="Blanchette R.A."/>
            <person name="Henrissat B."/>
            <person name="Martin F."/>
            <person name="Cullen D."/>
            <person name="Hibbett D.S."/>
            <person name="Grigoriev I.V."/>
        </authorList>
    </citation>
    <scope>NUCLEOTIDE SEQUENCE [LARGE SCALE GENOMIC DNA]</scope>
    <source>
        <strain evidence="5">FD-172 SS1</strain>
    </source>
</reference>
<evidence type="ECO:0000259" key="3">
    <source>
        <dbReference type="PROSITE" id="PS50011"/>
    </source>
</evidence>
<dbReference type="STRING" id="930990.A0A067MAD3"/>
<organism evidence="4 5">
    <name type="scientific">Botryobasidium botryosum (strain FD-172 SS1)</name>
    <dbReference type="NCBI Taxonomy" id="930990"/>
    <lineage>
        <taxon>Eukaryota</taxon>
        <taxon>Fungi</taxon>
        <taxon>Dikarya</taxon>
        <taxon>Basidiomycota</taxon>
        <taxon>Agaricomycotina</taxon>
        <taxon>Agaricomycetes</taxon>
        <taxon>Cantharellales</taxon>
        <taxon>Botryobasidiaceae</taxon>
        <taxon>Botryobasidium</taxon>
    </lineage>
</organism>
<dbReference type="SUPFAM" id="SSF56112">
    <property type="entry name" value="Protein kinase-like (PK-like)"/>
    <property type="match status" value="1"/>
</dbReference>